<proteinExistence type="predicted"/>
<feature type="domain" description="EthD" evidence="1">
    <location>
        <begin position="126"/>
        <end position="212"/>
    </location>
</feature>
<accession>A0ABQ5LPZ3</accession>
<evidence type="ECO:0000313" key="3">
    <source>
        <dbReference type="Proteomes" id="UP001144205"/>
    </source>
</evidence>
<evidence type="ECO:0000313" key="2">
    <source>
        <dbReference type="EMBL" id="GKY87074.1"/>
    </source>
</evidence>
<name>A0ABQ5LPZ3_9RHOB</name>
<reference evidence="2" key="1">
    <citation type="journal article" date="2023" name="Int. J. Syst. Evol. Microbiol.">
        <title>Sinisalibacter aestuarii sp. nov., isolated from estuarine sediment of the Arakawa River.</title>
        <authorList>
            <person name="Arafat S.T."/>
            <person name="Hirano S."/>
            <person name="Sato A."/>
            <person name="Takeuchi K."/>
            <person name="Yasuda T."/>
            <person name="Terahara T."/>
            <person name="Hamada M."/>
            <person name="Kobayashi T."/>
        </authorList>
    </citation>
    <scope>NUCLEOTIDE SEQUENCE</scope>
    <source>
        <strain evidence="2">B-399</strain>
    </source>
</reference>
<dbReference type="NCBIfam" id="TIGR02118">
    <property type="entry name" value="EthD family reductase"/>
    <property type="match status" value="1"/>
</dbReference>
<feature type="domain" description="EthD" evidence="1">
    <location>
        <begin position="12"/>
        <end position="93"/>
    </location>
</feature>
<dbReference type="InterPro" id="IPR009799">
    <property type="entry name" value="EthD_dom"/>
</dbReference>
<protein>
    <recommendedName>
        <fullName evidence="1">EthD domain-containing protein</fullName>
    </recommendedName>
</protein>
<keyword evidence="3" id="KW-1185">Reference proteome</keyword>
<dbReference type="Pfam" id="PF07110">
    <property type="entry name" value="EthD"/>
    <property type="match status" value="2"/>
</dbReference>
<dbReference type="InterPro" id="IPR011008">
    <property type="entry name" value="Dimeric_a/b-barrel"/>
</dbReference>
<dbReference type="RefSeq" id="WP_281841008.1">
    <property type="nucleotide sequence ID" value="NZ_BROH01000001.1"/>
</dbReference>
<organism evidence="2 3">
    <name type="scientific">Sinisalibacter aestuarii</name>
    <dbReference type="NCBI Taxonomy" id="2949426"/>
    <lineage>
        <taxon>Bacteria</taxon>
        <taxon>Pseudomonadati</taxon>
        <taxon>Pseudomonadota</taxon>
        <taxon>Alphaproteobacteria</taxon>
        <taxon>Rhodobacterales</taxon>
        <taxon>Roseobacteraceae</taxon>
        <taxon>Sinisalibacter</taxon>
    </lineage>
</organism>
<dbReference type="Proteomes" id="UP001144205">
    <property type="component" value="Unassembled WGS sequence"/>
</dbReference>
<dbReference type="EMBL" id="BROH01000001">
    <property type="protein sequence ID" value="GKY87074.1"/>
    <property type="molecule type" value="Genomic_DNA"/>
</dbReference>
<gene>
    <name evidence="2" type="ORF">STA1M1_09430</name>
</gene>
<dbReference type="Gene3D" id="3.30.70.100">
    <property type="match status" value="2"/>
</dbReference>
<dbReference type="SUPFAM" id="SSF54909">
    <property type="entry name" value="Dimeric alpha+beta barrel"/>
    <property type="match status" value="2"/>
</dbReference>
<evidence type="ECO:0000259" key="1">
    <source>
        <dbReference type="Pfam" id="PF07110"/>
    </source>
</evidence>
<sequence>MISRFGLLKRSHEMSLEDFNRHWQEVHGPLASAMPGLREYFQHAVIARGDHAIRGPWELDGMSELKFDDLESMSASVAASENKAALADLPGFLSELNLVVCEKHEVIAPGDIGEGAVKQMSLIRRRPGLSDEAFRHEWLEVHAKIVRQWPNVLGYSQNLVIDRYKDRDPQSVSQEELPVDGIVEIWFASGEKRAEAYRSQIVLDTMAHAREFLSEITPFLVTTRRIV</sequence>
<comment type="caution">
    <text evidence="2">The sequence shown here is derived from an EMBL/GenBank/DDBJ whole genome shotgun (WGS) entry which is preliminary data.</text>
</comment>